<dbReference type="Gene3D" id="1.10.1040.10">
    <property type="entry name" value="N-(1-d-carboxylethyl)-l-norvaline Dehydrogenase, domain 2"/>
    <property type="match status" value="1"/>
</dbReference>
<comment type="function">
    <text evidence="4">Catalyzes the NADPH-dependent reduction of ketopantoate into pantoic acid.</text>
</comment>
<gene>
    <name evidence="7" type="ORF">BJ875DRAFT_463692</name>
</gene>
<dbReference type="SUPFAM" id="SSF48179">
    <property type="entry name" value="6-phosphogluconate dehydrogenase C-terminal domain-like"/>
    <property type="match status" value="1"/>
</dbReference>
<evidence type="ECO:0000256" key="4">
    <source>
        <dbReference type="RuleBase" id="RU362068"/>
    </source>
</evidence>
<accession>A0A9P8C4Y8</accession>
<feature type="domain" description="Ketopantoate reductase N-terminal" evidence="5">
    <location>
        <begin position="4"/>
        <end position="156"/>
    </location>
</feature>
<dbReference type="InterPro" id="IPR013328">
    <property type="entry name" value="6PGD_dom2"/>
</dbReference>
<dbReference type="EMBL" id="MU251492">
    <property type="protein sequence ID" value="KAG9233637.1"/>
    <property type="molecule type" value="Genomic_DNA"/>
</dbReference>
<dbReference type="InterPro" id="IPR008927">
    <property type="entry name" value="6-PGluconate_DH-like_C_sf"/>
</dbReference>
<evidence type="ECO:0000256" key="1">
    <source>
        <dbReference type="ARBA" id="ARBA00007870"/>
    </source>
</evidence>
<evidence type="ECO:0000313" key="7">
    <source>
        <dbReference type="EMBL" id="KAG9233637.1"/>
    </source>
</evidence>
<keyword evidence="2 4" id="KW-0521">NADP</keyword>
<keyword evidence="3 4" id="KW-0560">Oxidoreductase</keyword>
<dbReference type="NCBIfam" id="TIGR00745">
    <property type="entry name" value="apbA_panE"/>
    <property type="match status" value="1"/>
</dbReference>
<protein>
    <recommendedName>
        <fullName evidence="4">2-dehydropantoate 2-reductase</fullName>
        <ecNumber evidence="4">1.1.1.169</ecNumber>
    </recommendedName>
    <alternativeName>
        <fullName evidence="4">Ketopantoate reductase</fullName>
    </alternativeName>
</protein>
<dbReference type="InterPro" id="IPR003710">
    <property type="entry name" value="ApbA"/>
</dbReference>
<dbReference type="InterPro" id="IPR013752">
    <property type="entry name" value="KPA_reductase"/>
</dbReference>
<dbReference type="PANTHER" id="PTHR21708:SF30">
    <property type="entry name" value="2-DEHYDROPANTOATE 2-REDUCTASE-RELATED"/>
    <property type="match status" value="1"/>
</dbReference>
<evidence type="ECO:0000259" key="5">
    <source>
        <dbReference type="Pfam" id="PF02558"/>
    </source>
</evidence>
<evidence type="ECO:0000313" key="8">
    <source>
        <dbReference type="Proteomes" id="UP000824998"/>
    </source>
</evidence>
<dbReference type="InterPro" id="IPR051402">
    <property type="entry name" value="KPR-Related"/>
</dbReference>
<organism evidence="7 8">
    <name type="scientific">Amylocarpus encephaloides</name>
    <dbReference type="NCBI Taxonomy" id="45428"/>
    <lineage>
        <taxon>Eukaryota</taxon>
        <taxon>Fungi</taxon>
        <taxon>Dikarya</taxon>
        <taxon>Ascomycota</taxon>
        <taxon>Pezizomycotina</taxon>
        <taxon>Leotiomycetes</taxon>
        <taxon>Helotiales</taxon>
        <taxon>Helotiales incertae sedis</taxon>
        <taxon>Amylocarpus</taxon>
    </lineage>
</organism>
<proteinExistence type="inferred from homology"/>
<comment type="catalytic activity">
    <reaction evidence="4">
        <text>(R)-pantoate + NADP(+) = 2-dehydropantoate + NADPH + H(+)</text>
        <dbReference type="Rhea" id="RHEA:16233"/>
        <dbReference type="ChEBI" id="CHEBI:11561"/>
        <dbReference type="ChEBI" id="CHEBI:15378"/>
        <dbReference type="ChEBI" id="CHEBI:15980"/>
        <dbReference type="ChEBI" id="CHEBI:57783"/>
        <dbReference type="ChEBI" id="CHEBI:58349"/>
        <dbReference type="EC" id="1.1.1.169"/>
    </reaction>
</comment>
<dbReference type="PANTHER" id="PTHR21708">
    <property type="entry name" value="PROBABLE 2-DEHYDROPANTOATE 2-REDUCTASE"/>
    <property type="match status" value="1"/>
</dbReference>
<dbReference type="OrthoDB" id="3609at2759"/>
<sequence length="326" mass="35391">MPKILLFGAGGVGSIYAYILMQAGASVTVVCRSNYETVQEHGFTINSAIWGQGIHVRPGVVRTPEEAKDVEWDFVILCSKAMPGSKPSTADIIRPAISPRTAVVLCQNGIHIEDEYASAFPNNAIISTVIYLPVTQIAPGIITHGHLEWIEVGTYPHNAPAAHKAKVVELAELFRAGNGTIHVYEDVQVCRWNKLITNGSWNPICALSLSKDIDFLASSPLSTSMIQSVMLEIVKIAQAAGYMDITEKNAETHLDRVLGRIPDKGVYPSMVADAIHMRPMEIEAIVGNPLKVAREKGVKTPTLDVVYALISALDQANARRRAEGKS</sequence>
<evidence type="ECO:0000259" key="6">
    <source>
        <dbReference type="Pfam" id="PF08546"/>
    </source>
</evidence>
<dbReference type="Proteomes" id="UP000824998">
    <property type="component" value="Unassembled WGS sequence"/>
</dbReference>
<comment type="caution">
    <text evidence="7">The sequence shown here is derived from an EMBL/GenBank/DDBJ whole genome shotgun (WGS) entry which is preliminary data.</text>
</comment>
<reference evidence="7" key="1">
    <citation type="journal article" date="2021" name="IMA Fungus">
        <title>Genomic characterization of three marine fungi, including Emericellopsis atlantica sp. nov. with signatures of a generalist lifestyle and marine biomass degradation.</title>
        <authorList>
            <person name="Hagestad O.C."/>
            <person name="Hou L."/>
            <person name="Andersen J.H."/>
            <person name="Hansen E.H."/>
            <person name="Altermark B."/>
            <person name="Li C."/>
            <person name="Kuhnert E."/>
            <person name="Cox R.J."/>
            <person name="Crous P.W."/>
            <person name="Spatafora J.W."/>
            <person name="Lail K."/>
            <person name="Amirebrahimi M."/>
            <person name="Lipzen A."/>
            <person name="Pangilinan J."/>
            <person name="Andreopoulos W."/>
            <person name="Hayes R.D."/>
            <person name="Ng V."/>
            <person name="Grigoriev I.V."/>
            <person name="Jackson S.A."/>
            <person name="Sutton T.D.S."/>
            <person name="Dobson A.D.W."/>
            <person name="Rama T."/>
        </authorList>
    </citation>
    <scope>NUCLEOTIDE SEQUENCE</scope>
    <source>
        <strain evidence="7">TRa018bII</strain>
    </source>
</reference>
<dbReference type="Pfam" id="PF02558">
    <property type="entry name" value="ApbA"/>
    <property type="match status" value="1"/>
</dbReference>
<evidence type="ECO:0000256" key="2">
    <source>
        <dbReference type="ARBA" id="ARBA00022857"/>
    </source>
</evidence>
<feature type="domain" description="Ketopantoate reductase C-terminal" evidence="6">
    <location>
        <begin position="186"/>
        <end position="313"/>
    </location>
</feature>
<dbReference type="FunFam" id="1.10.1040.10:FF:000017">
    <property type="entry name" value="2-dehydropantoate 2-reductase"/>
    <property type="match status" value="1"/>
</dbReference>
<dbReference type="GO" id="GO:0005737">
    <property type="term" value="C:cytoplasm"/>
    <property type="evidence" value="ECO:0007669"/>
    <property type="project" value="TreeGrafter"/>
</dbReference>
<comment type="similarity">
    <text evidence="1 4">Belongs to the ketopantoate reductase family.</text>
</comment>
<name>A0A9P8C4Y8_9HELO</name>
<dbReference type="InterPro" id="IPR036291">
    <property type="entry name" value="NAD(P)-bd_dom_sf"/>
</dbReference>
<dbReference type="Gene3D" id="3.40.50.720">
    <property type="entry name" value="NAD(P)-binding Rossmann-like Domain"/>
    <property type="match status" value="1"/>
</dbReference>
<evidence type="ECO:0000256" key="3">
    <source>
        <dbReference type="ARBA" id="ARBA00023002"/>
    </source>
</evidence>
<dbReference type="AlphaFoldDB" id="A0A9P8C4Y8"/>
<dbReference type="EC" id="1.1.1.169" evidence="4"/>
<dbReference type="GO" id="GO:0008677">
    <property type="term" value="F:2-dehydropantoate 2-reductase activity"/>
    <property type="evidence" value="ECO:0007669"/>
    <property type="project" value="UniProtKB-EC"/>
</dbReference>
<keyword evidence="8" id="KW-1185">Reference proteome</keyword>
<dbReference type="GO" id="GO:0015940">
    <property type="term" value="P:pantothenate biosynthetic process"/>
    <property type="evidence" value="ECO:0007669"/>
    <property type="project" value="InterPro"/>
</dbReference>
<dbReference type="InterPro" id="IPR013332">
    <property type="entry name" value="KPR_N"/>
</dbReference>
<dbReference type="SUPFAM" id="SSF51735">
    <property type="entry name" value="NAD(P)-binding Rossmann-fold domains"/>
    <property type="match status" value="1"/>
</dbReference>
<dbReference type="Pfam" id="PF08546">
    <property type="entry name" value="ApbA_C"/>
    <property type="match status" value="1"/>
</dbReference>